<proteinExistence type="predicted"/>
<sequence length="43" mass="4834">MKKTFFHQDILASFVNESIEDGCFHPAEKIISDEIQAVGVPIQ</sequence>
<gene>
    <name evidence="1" type="ORF">LCGC14_0220000</name>
</gene>
<dbReference type="AlphaFoldDB" id="A0A0F9UD70"/>
<organism evidence="1">
    <name type="scientific">marine sediment metagenome</name>
    <dbReference type="NCBI Taxonomy" id="412755"/>
    <lineage>
        <taxon>unclassified sequences</taxon>
        <taxon>metagenomes</taxon>
        <taxon>ecological metagenomes</taxon>
    </lineage>
</organism>
<reference evidence="1" key="1">
    <citation type="journal article" date="2015" name="Nature">
        <title>Complex archaea that bridge the gap between prokaryotes and eukaryotes.</title>
        <authorList>
            <person name="Spang A."/>
            <person name="Saw J.H."/>
            <person name="Jorgensen S.L."/>
            <person name="Zaremba-Niedzwiedzka K."/>
            <person name="Martijn J."/>
            <person name="Lind A.E."/>
            <person name="van Eijk R."/>
            <person name="Schleper C."/>
            <person name="Guy L."/>
            <person name="Ettema T.J."/>
        </authorList>
    </citation>
    <scope>NUCLEOTIDE SEQUENCE</scope>
</reference>
<dbReference type="EMBL" id="LAZR01000105">
    <property type="protein sequence ID" value="KKN91135.1"/>
    <property type="molecule type" value="Genomic_DNA"/>
</dbReference>
<protein>
    <submittedName>
        <fullName evidence="1">Uncharacterized protein</fullName>
    </submittedName>
</protein>
<comment type="caution">
    <text evidence="1">The sequence shown here is derived from an EMBL/GenBank/DDBJ whole genome shotgun (WGS) entry which is preliminary data.</text>
</comment>
<evidence type="ECO:0000313" key="1">
    <source>
        <dbReference type="EMBL" id="KKN91135.1"/>
    </source>
</evidence>
<name>A0A0F9UD70_9ZZZZ</name>
<accession>A0A0F9UD70</accession>